<comment type="subunit">
    <text evidence="7">Homodimer.</text>
</comment>
<protein>
    <recommendedName>
        <fullName evidence="9">Transketolase</fullName>
        <ecNumber evidence="8">2.2.1.1</ecNumber>
    </recommendedName>
</protein>
<reference evidence="17" key="1">
    <citation type="submission" date="2022-01" db="EMBL/GenBank/DDBJ databases">
        <authorList>
            <person name="Braso-Vives M."/>
        </authorList>
    </citation>
    <scope>NUCLEOTIDE SEQUENCE</scope>
</reference>
<dbReference type="EMBL" id="OV696690">
    <property type="protein sequence ID" value="CAH1266517.1"/>
    <property type="molecule type" value="Genomic_DNA"/>
</dbReference>
<evidence type="ECO:0000256" key="1">
    <source>
        <dbReference type="ARBA" id="ARBA00001913"/>
    </source>
</evidence>
<sequence>MSTSNKRQRGADGPNSTTEKEITSTMADYRKPDAKTLQTLKDAANRLRIDSIKATSASKSGHPTSCCSAADVISVLFYNTMRYTLSEPRHPSSDRFVLSKGHAAPVLYAAWAQAGLFPREDLLNLRKIDSDLEGHPTPRLNFIDVGTGSLGQGLSVACGMAYTGKYWDKASYRVYCMLGDGESAEGSVWEAMAWGSHYNLDNLVAIFDVNRLGQSEPTALQHEMDTYRKRAEAFGWNTYVVDGHDVEALCKVLHEASSVKGKPSCIIAKTYKGKGIPGVEDEENFHGKPMGDRSDGAIKAIQGLIAGENNVGPQPMTDDAPKINLTNIKMTQPPSYSLGDKVATRAAYGTGLAKLGQANDRVVAFDADVKNSTFSEKLKKAKPEQFVECFIAEQNMVGVGIGAATRDRAVVFCSTFACFLSRAYDQIRMAAISQSNVNLSGSHVGVSIGEDGPSQMALEDLAMFRAIPGAVVFYPSDAVSCERACELAANTKGICYIRTSRPATPVIYSNDEPFQVGKAKVVRKSDNDQVTIVAAAVTLLEATIAADELAKAGINVRIVDLFTIKPLDVDTLQASAKATGGRVLTVEDHYPEGGIGEAVSAGLSEFPNITVKKLAVREVPRSGPSAALLEMFGISASCITKAVQEML</sequence>
<dbReference type="InterPro" id="IPR033248">
    <property type="entry name" value="Transketolase_C"/>
</dbReference>
<dbReference type="EC" id="2.2.1.1" evidence="8"/>
<feature type="region of interest" description="Disordered" evidence="15">
    <location>
        <begin position="1"/>
        <end position="31"/>
    </location>
</feature>
<proteinExistence type="inferred from homology"/>
<dbReference type="InterPro" id="IPR049557">
    <property type="entry name" value="Transketolase_CS"/>
</dbReference>
<dbReference type="Gene3D" id="3.40.50.920">
    <property type="match status" value="1"/>
</dbReference>
<accession>A0A8K0A4T0</accession>
<dbReference type="PROSITE" id="PS00801">
    <property type="entry name" value="TRANSKETOLASE_1"/>
    <property type="match status" value="1"/>
</dbReference>
<name>A0A8K0A4T0_BRALA</name>
<comment type="cofactor">
    <cofactor evidence="4">
        <name>Mg(2+)</name>
        <dbReference type="ChEBI" id="CHEBI:18420"/>
    </cofactor>
</comment>
<evidence type="ECO:0000256" key="3">
    <source>
        <dbReference type="ARBA" id="ARBA00001941"/>
    </source>
</evidence>
<keyword evidence="11" id="KW-0479">Metal-binding</keyword>
<dbReference type="GO" id="GO:0030976">
    <property type="term" value="F:thiamine pyrophosphate binding"/>
    <property type="evidence" value="ECO:0007669"/>
    <property type="project" value="TreeGrafter"/>
</dbReference>
<comment type="similarity">
    <text evidence="6">Belongs to the transketolase family.</text>
</comment>
<dbReference type="OrthoDB" id="10267175at2759"/>
<dbReference type="FunFam" id="3.40.50.970:FF:000129">
    <property type="entry name" value="Transketolase"/>
    <property type="match status" value="1"/>
</dbReference>
<dbReference type="InterPro" id="IPR005474">
    <property type="entry name" value="Transketolase_N"/>
</dbReference>
<keyword evidence="18" id="KW-1185">Reference proteome</keyword>
<dbReference type="Proteomes" id="UP000838412">
    <property type="component" value="Chromosome 5"/>
</dbReference>
<evidence type="ECO:0000256" key="11">
    <source>
        <dbReference type="ARBA" id="ARBA00022723"/>
    </source>
</evidence>
<keyword evidence="13" id="KW-0460">Magnesium</keyword>
<keyword evidence="12" id="KW-0106">Calcium</keyword>
<dbReference type="GO" id="GO:0019682">
    <property type="term" value="P:glyceraldehyde-3-phosphate metabolic process"/>
    <property type="evidence" value="ECO:0007669"/>
    <property type="project" value="UniProtKB-ARBA"/>
</dbReference>
<evidence type="ECO:0000256" key="14">
    <source>
        <dbReference type="ARBA" id="ARBA00023052"/>
    </source>
</evidence>
<evidence type="ECO:0000256" key="12">
    <source>
        <dbReference type="ARBA" id="ARBA00022837"/>
    </source>
</evidence>
<comment type="cofactor">
    <cofactor evidence="1">
        <name>Ca(2+)</name>
        <dbReference type="ChEBI" id="CHEBI:29108"/>
    </cofactor>
</comment>
<gene>
    <name evidence="17" type="primary">TKT</name>
    <name evidence="17" type="ORF">BLAG_LOCUS20096</name>
</gene>
<dbReference type="PANTHER" id="PTHR43195">
    <property type="entry name" value="TRANSKETOLASE"/>
    <property type="match status" value="1"/>
</dbReference>
<dbReference type="Pfam" id="PF02779">
    <property type="entry name" value="Transket_pyr"/>
    <property type="match status" value="1"/>
</dbReference>
<keyword evidence="14" id="KW-0786">Thiamine pyrophosphate</keyword>
<dbReference type="InterPro" id="IPR051424">
    <property type="entry name" value="Transketolase-like"/>
</dbReference>
<dbReference type="AlphaFoldDB" id="A0A8K0A4T0"/>
<dbReference type="NCBIfam" id="NF004559">
    <property type="entry name" value="PRK05899.2-5"/>
    <property type="match status" value="1"/>
</dbReference>
<dbReference type="InterPro" id="IPR020826">
    <property type="entry name" value="Transketolase_BS"/>
</dbReference>
<dbReference type="FunFam" id="3.40.50.970:FF:000033">
    <property type="entry name" value="Transketolase isoform 1"/>
    <property type="match status" value="1"/>
</dbReference>
<evidence type="ECO:0000256" key="8">
    <source>
        <dbReference type="ARBA" id="ARBA00013152"/>
    </source>
</evidence>
<dbReference type="CDD" id="cd02012">
    <property type="entry name" value="TPP_TK"/>
    <property type="match status" value="1"/>
</dbReference>
<dbReference type="Pfam" id="PF00456">
    <property type="entry name" value="Transketolase_N"/>
    <property type="match status" value="1"/>
</dbReference>
<evidence type="ECO:0000256" key="4">
    <source>
        <dbReference type="ARBA" id="ARBA00001946"/>
    </source>
</evidence>
<dbReference type="CDD" id="cd07033">
    <property type="entry name" value="TPP_PYR_DXS_TK_like"/>
    <property type="match status" value="1"/>
</dbReference>
<feature type="compositionally biased region" description="Basic and acidic residues" evidence="15">
    <location>
        <begin position="18"/>
        <end position="31"/>
    </location>
</feature>
<evidence type="ECO:0000256" key="13">
    <source>
        <dbReference type="ARBA" id="ARBA00022842"/>
    </source>
</evidence>
<dbReference type="GO" id="GO:0046872">
    <property type="term" value="F:metal ion binding"/>
    <property type="evidence" value="ECO:0007669"/>
    <property type="project" value="UniProtKB-KW"/>
</dbReference>
<dbReference type="PROSITE" id="PS00802">
    <property type="entry name" value="TRANSKETOLASE_2"/>
    <property type="match status" value="1"/>
</dbReference>
<evidence type="ECO:0000256" key="10">
    <source>
        <dbReference type="ARBA" id="ARBA00022679"/>
    </source>
</evidence>
<evidence type="ECO:0000313" key="17">
    <source>
        <dbReference type="EMBL" id="CAH1266517.1"/>
    </source>
</evidence>
<dbReference type="InterPro" id="IPR009014">
    <property type="entry name" value="Transketo_C/PFOR_II"/>
</dbReference>
<dbReference type="InterPro" id="IPR005475">
    <property type="entry name" value="Transketolase-like_Pyr-bd"/>
</dbReference>
<evidence type="ECO:0000256" key="5">
    <source>
        <dbReference type="ARBA" id="ARBA00001964"/>
    </source>
</evidence>
<dbReference type="GO" id="GO:0004802">
    <property type="term" value="F:transketolase activity"/>
    <property type="evidence" value="ECO:0007669"/>
    <property type="project" value="UniProtKB-EC"/>
</dbReference>
<dbReference type="Gene3D" id="3.40.50.970">
    <property type="match status" value="2"/>
</dbReference>
<dbReference type="SMART" id="SM00861">
    <property type="entry name" value="Transket_pyr"/>
    <property type="match status" value="1"/>
</dbReference>
<comment type="cofactor">
    <cofactor evidence="3">
        <name>Co(2+)</name>
        <dbReference type="ChEBI" id="CHEBI:48828"/>
    </cofactor>
</comment>
<comment type="cofactor">
    <cofactor evidence="2">
        <name>Mn(2+)</name>
        <dbReference type="ChEBI" id="CHEBI:29035"/>
    </cofactor>
</comment>
<dbReference type="SUPFAM" id="SSF52922">
    <property type="entry name" value="TK C-terminal domain-like"/>
    <property type="match status" value="1"/>
</dbReference>
<evidence type="ECO:0000259" key="16">
    <source>
        <dbReference type="SMART" id="SM00861"/>
    </source>
</evidence>
<feature type="domain" description="Transketolase-like pyrimidine-binding" evidence="16">
    <location>
        <begin position="342"/>
        <end position="506"/>
    </location>
</feature>
<organism evidence="17 18">
    <name type="scientific">Branchiostoma lanceolatum</name>
    <name type="common">Common lancelet</name>
    <name type="synonym">Amphioxus lanceolatum</name>
    <dbReference type="NCBI Taxonomy" id="7740"/>
    <lineage>
        <taxon>Eukaryota</taxon>
        <taxon>Metazoa</taxon>
        <taxon>Chordata</taxon>
        <taxon>Cephalochordata</taxon>
        <taxon>Leptocardii</taxon>
        <taxon>Amphioxiformes</taxon>
        <taxon>Branchiostomatidae</taxon>
        <taxon>Branchiostoma</taxon>
    </lineage>
</organism>
<dbReference type="PANTHER" id="PTHR43195:SF1">
    <property type="entry name" value="FI06132P-RELATED"/>
    <property type="match status" value="1"/>
</dbReference>
<evidence type="ECO:0000256" key="2">
    <source>
        <dbReference type="ARBA" id="ARBA00001936"/>
    </source>
</evidence>
<dbReference type="InterPro" id="IPR029061">
    <property type="entry name" value="THDP-binding"/>
</dbReference>
<dbReference type="GO" id="GO:0005737">
    <property type="term" value="C:cytoplasm"/>
    <property type="evidence" value="ECO:0007669"/>
    <property type="project" value="UniProtKB-ARBA"/>
</dbReference>
<evidence type="ECO:0000256" key="6">
    <source>
        <dbReference type="ARBA" id="ARBA00007131"/>
    </source>
</evidence>
<evidence type="ECO:0000256" key="15">
    <source>
        <dbReference type="SAM" id="MobiDB-lite"/>
    </source>
</evidence>
<dbReference type="SUPFAM" id="SSF52518">
    <property type="entry name" value="Thiamin diphosphate-binding fold (THDP-binding)"/>
    <property type="match status" value="2"/>
</dbReference>
<keyword evidence="10" id="KW-0808">Transferase</keyword>
<evidence type="ECO:0000256" key="9">
    <source>
        <dbReference type="ARBA" id="ARBA00016662"/>
    </source>
</evidence>
<comment type="cofactor">
    <cofactor evidence="5">
        <name>thiamine diphosphate</name>
        <dbReference type="ChEBI" id="CHEBI:58937"/>
    </cofactor>
</comment>
<dbReference type="Pfam" id="PF02780">
    <property type="entry name" value="Transketolase_C"/>
    <property type="match status" value="1"/>
</dbReference>
<evidence type="ECO:0000256" key="7">
    <source>
        <dbReference type="ARBA" id="ARBA00011738"/>
    </source>
</evidence>
<evidence type="ECO:0000313" key="18">
    <source>
        <dbReference type="Proteomes" id="UP000838412"/>
    </source>
</evidence>